<accession>A0A5N6RB16</accession>
<keyword evidence="4" id="KW-1185">Reference proteome</keyword>
<evidence type="ECO:0000259" key="2">
    <source>
        <dbReference type="SMART" id="SM00666"/>
    </source>
</evidence>
<dbReference type="InterPro" id="IPR000270">
    <property type="entry name" value="PB1_dom"/>
</dbReference>
<sequence length="456" mass="50076">MENYAYSSYPDSGDSSPLSREIECENPSWDEPPQQPSSLNYKVKFMCSYGGKIQPRPHDNQLAYVGGETKILSVDRTVKFSAIKSKLSSLIPDVDAVCFKYQLPGEDLDALISVTNDEDLEHMMSEYDRLYRASAKPARLRLFLFPLLNSPDTVSVPASFGSSQQQQQKSERQWFVDALNSVQIDGSSPPTNPDFLFGLDKGFPTTKLPDSAPPPTVPDAATKDVSFGSDCGSEDRHLVGEPVISPTEIQRQIHELQRLQIAANHEHTVFHRKSDEGNPRAYAAGDYYAQKVPEKITPAPSPPPATQIPVPVPVNMPANYFPERHMTTGGGYHVTGTDHHQPVYLIPTPTGVYQAVRPMAGPVGQAYYGVQRMVPDAYREQPVYNAVPQQQPPKVVGGGYSTEGNIQVVQQATEPGYTQVYYTAQGGVMSAYQTVAVDARQGGGGGLNQEAFYQEK</sequence>
<dbReference type="SMART" id="SM00666">
    <property type="entry name" value="PB1"/>
    <property type="match status" value="1"/>
</dbReference>
<dbReference type="EMBL" id="CM017325">
    <property type="protein sequence ID" value="KAE8057113.1"/>
    <property type="molecule type" value="Genomic_DNA"/>
</dbReference>
<dbReference type="PANTHER" id="PTHR31066:SF85">
    <property type="entry name" value="OS02G0809100 PROTEIN"/>
    <property type="match status" value="1"/>
</dbReference>
<feature type="compositionally biased region" description="Low complexity" evidence="1">
    <location>
        <begin position="1"/>
        <end position="19"/>
    </location>
</feature>
<dbReference type="FunFam" id="3.10.20.90:FF:000058">
    <property type="entry name" value="Octicosapeptide/phox/Bem1p domain kinase superfamily protein"/>
    <property type="match status" value="1"/>
</dbReference>
<dbReference type="SUPFAM" id="SSF54277">
    <property type="entry name" value="CAD &amp; PB1 domains"/>
    <property type="match status" value="1"/>
</dbReference>
<evidence type="ECO:0000256" key="1">
    <source>
        <dbReference type="SAM" id="MobiDB-lite"/>
    </source>
</evidence>
<reference evidence="3 4" key="1">
    <citation type="submission" date="2019-06" db="EMBL/GenBank/DDBJ databases">
        <title>A chromosomal-level reference genome of Carpinus fangiana (Coryloideae, Betulaceae).</title>
        <authorList>
            <person name="Yang X."/>
            <person name="Wang Z."/>
            <person name="Zhang L."/>
            <person name="Hao G."/>
            <person name="Liu J."/>
            <person name="Yang Y."/>
        </authorList>
    </citation>
    <scope>NUCLEOTIDE SEQUENCE [LARGE SCALE GENOMIC DNA]</scope>
    <source>
        <strain evidence="3">Cfa_2016G</strain>
        <tissue evidence="3">Leaf</tissue>
    </source>
</reference>
<proteinExistence type="predicted"/>
<dbReference type="OrthoDB" id="1938580at2759"/>
<dbReference type="CDD" id="cd06410">
    <property type="entry name" value="PB1_UP2"/>
    <property type="match status" value="1"/>
</dbReference>
<dbReference type="AlphaFoldDB" id="A0A5N6RB16"/>
<dbReference type="Proteomes" id="UP000327013">
    <property type="component" value="Chromosome 5"/>
</dbReference>
<dbReference type="PANTHER" id="PTHR31066">
    <property type="entry name" value="OS05G0427100 PROTEIN-RELATED"/>
    <property type="match status" value="1"/>
</dbReference>
<evidence type="ECO:0000313" key="4">
    <source>
        <dbReference type="Proteomes" id="UP000327013"/>
    </source>
</evidence>
<dbReference type="EMBL" id="CM017325">
    <property type="protein sequence ID" value="KAE8057114.1"/>
    <property type="molecule type" value="Genomic_DNA"/>
</dbReference>
<dbReference type="Gene3D" id="3.10.20.90">
    <property type="entry name" value="Phosphatidylinositol 3-kinase Catalytic Subunit, Chain A, domain 1"/>
    <property type="match status" value="1"/>
</dbReference>
<dbReference type="Pfam" id="PF00564">
    <property type="entry name" value="PB1"/>
    <property type="match status" value="1"/>
</dbReference>
<feature type="domain" description="PB1" evidence="2">
    <location>
        <begin position="57"/>
        <end position="147"/>
    </location>
</feature>
<name>A0A5N6RB16_9ROSI</name>
<gene>
    <name evidence="3" type="ORF">FH972_013830</name>
</gene>
<organism evidence="3 4">
    <name type="scientific">Carpinus fangiana</name>
    <dbReference type="NCBI Taxonomy" id="176857"/>
    <lineage>
        <taxon>Eukaryota</taxon>
        <taxon>Viridiplantae</taxon>
        <taxon>Streptophyta</taxon>
        <taxon>Embryophyta</taxon>
        <taxon>Tracheophyta</taxon>
        <taxon>Spermatophyta</taxon>
        <taxon>Magnoliopsida</taxon>
        <taxon>eudicotyledons</taxon>
        <taxon>Gunneridae</taxon>
        <taxon>Pentapetalae</taxon>
        <taxon>rosids</taxon>
        <taxon>fabids</taxon>
        <taxon>Fagales</taxon>
        <taxon>Betulaceae</taxon>
        <taxon>Carpinus</taxon>
    </lineage>
</organism>
<feature type="region of interest" description="Disordered" evidence="1">
    <location>
        <begin position="1"/>
        <end position="36"/>
    </location>
</feature>
<protein>
    <recommendedName>
        <fullName evidence="2">PB1 domain-containing protein</fullName>
    </recommendedName>
</protein>
<dbReference type="InterPro" id="IPR053198">
    <property type="entry name" value="Gynoecium_Dev_Regulator"/>
</dbReference>
<evidence type="ECO:0000313" key="3">
    <source>
        <dbReference type="EMBL" id="KAE8057114.1"/>
    </source>
</evidence>